<dbReference type="EMBL" id="BARU01039976">
    <property type="protein sequence ID" value="GAH86932.1"/>
    <property type="molecule type" value="Genomic_DNA"/>
</dbReference>
<protein>
    <submittedName>
        <fullName evidence="1">Uncharacterized protein</fullName>
    </submittedName>
</protein>
<dbReference type="AlphaFoldDB" id="X1IYY3"/>
<sequence length="61" mass="6514">FDEMSERATERVKEILRSGEQLSGEQIDVSIEVYDYAARELGGLVIGLSGSVQVAGSSPAL</sequence>
<gene>
    <name evidence="1" type="ORF">S03H2_61873</name>
</gene>
<evidence type="ECO:0000313" key="1">
    <source>
        <dbReference type="EMBL" id="GAH86932.1"/>
    </source>
</evidence>
<organism evidence="1">
    <name type="scientific">marine sediment metagenome</name>
    <dbReference type="NCBI Taxonomy" id="412755"/>
    <lineage>
        <taxon>unclassified sequences</taxon>
        <taxon>metagenomes</taxon>
        <taxon>ecological metagenomes</taxon>
    </lineage>
</organism>
<reference evidence="1" key="1">
    <citation type="journal article" date="2014" name="Front. Microbiol.">
        <title>High frequency of phylogenetically diverse reductive dehalogenase-homologous genes in deep subseafloor sedimentary metagenomes.</title>
        <authorList>
            <person name="Kawai M."/>
            <person name="Futagami T."/>
            <person name="Toyoda A."/>
            <person name="Takaki Y."/>
            <person name="Nishi S."/>
            <person name="Hori S."/>
            <person name="Arai W."/>
            <person name="Tsubouchi T."/>
            <person name="Morono Y."/>
            <person name="Uchiyama I."/>
            <person name="Ito T."/>
            <person name="Fujiyama A."/>
            <person name="Inagaki F."/>
            <person name="Takami H."/>
        </authorList>
    </citation>
    <scope>NUCLEOTIDE SEQUENCE</scope>
    <source>
        <strain evidence="1">Expedition CK06-06</strain>
    </source>
</reference>
<name>X1IYY3_9ZZZZ</name>
<proteinExistence type="predicted"/>
<accession>X1IYY3</accession>
<comment type="caution">
    <text evidence="1">The sequence shown here is derived from an EMBL/GenBank/DDBJ whole genome shotgun (WGS) entry which is preliminary data.</text>
</comment>
<feature type="non-terminal residue" evidence="1">
    <location>
        <position position="1"/>
    </location>
</feature>